<dbReference type="OrthoDB" id="9798188at2"/>
<reference evidence="14" key="4">
    <citation type="submission" date="2020-10" db="EMBL/GenBank/DDBJ databases">
        <authorList>
            <person name="Bassil N.M."/>
            <person name="Lloyd J.R."/>
        </authorList>
    </citation>
    <scope>NUCLEOTIDE SEQUENCE</scope>
    <source>
        <strain evidence="14">NB2006</strain>
    </source>
</reference>
<keyword evidence="5 9" id="KW-1133">Transmembrane helix</keyword>
<dbReference type="InterPro" id="IPR046342">
    <property type="entry name" value="CBS_dom_sf"/>
</dbReference>
<dbReference type="PROSITE" id="PS51846">
    <property type="entry name" value="CNNM"/>
    <property type="match status" value="1"/>
</dbReference>
<dbReference type="Pfam" id="PF01595">
    <property type="entry name" value="CNNM"/>
    <property type="match status" value="1"/>
</dbReference>
<dbReference type="Gene3D" id="3.30.465.10">
    <property type="match status" value="1"/>
</dbReference>
<proteinExistence type="inferred from homology"/>
<dbReference type="KEGG" id="aia:AWH56_010565"/>
<dbReference type="RefSeq" id="WP_071318485.1">
    <property type="nucleotide sequence ID" value="NZ_CP063356.2"/>
</dbReference>
<protein>
    <submittedName>
        <fullName evidence="14">HlyC/CorC family transporter</fullName>
    </submittedName>
</protein>
<evidence type="ECO:0000256" key="9">
    <source>
        <dbReference type="PROSITE-ProRule" id="PRU01193"/>
    </source>
</evidence>
<evidence type="ECO:0000256" key="5">
    <source>
        <dbReference type="ARBA" id="ARBA00022989"/>
    </source>
</evidence>
<comment type="subcellular location">
    <subcellularLocation>
        <location evidence="1">Membrane</location>
        <topology evidence="1">Multi-pass membrane protein</topology>
    </subcellularLocation>
</comment>
<dbReference type="InterPro" id="IPR016169">
    <property type="entry name" value="FAD-bd_PCMH_sub2"/>
</dbReference>
<reference evidence="13 15" key="1">
    <citation type="submission" date="2016-10" db="EMBL/GenBank/DDBJ databases">
        <title>Draft genome sequences of four alkaliphilic bacteria belonging to the Anaerobacillus genus.</title>
        <authorList>
            <person name="Bassil N.M."/>
            <person name="Lloyd J.R."/>
        </authorList>
    </citation>
    <scope>NUCLEOTIDE SEQUENCE [LARGE SCALE GENOMIC DNA]</scope>
    <source>
        <strain evidence="13 15">NB2006</strain>
    </source>
</reference>
<evidence type="ECO:0000256" key="7">
    <source>
        <dbReference type="ARBA" id="ARBA00023136"/>
    </source>
</evidence>
<keyword evidence="15" id="KW-1185">Reference proteome</keyword>
<keyword evidence="4" id="KW-0677">Repeat</keyword>
<dbReference type="PROSITE" id="PS51371">
    <property type="entry name" value="CBS"/>
    <property type="match status" value="2"/>
</dbReference>
<dbReference type="SUPFAM" id="SSF56176">
    <property type="entry name" value="FAD-binding/transporter-associated domain-like"/>
    <property type="match status" value="1"/>
</dbReference>
<reference evidence="14 15" key="3">
    <citation type="journal article" date="2019" name="Int. J. Syst. Evol. Microbiol.">
        <title>Anaerobacillus isosaccharinicus sp. nov., an alkaliphilic bacterium which degrades isosaccharinic acid.</title>
        <authorList>
            <person name="Bassil N.M."/>
            <person name="Lloyd J.R."/>
        </authorList>
    </citation>
    <scope>NUCLEOTIDE SEQUENCE [LARGE SCALE GENOMIC DNA]</scope>
    <source>
        <strain evidence="14 15">NB2006</strain>
    </source>
</reference>
<comment type="similarity">
    <text evidence="2">Belongs to the UPF0053 family.</text>
</comment>
<dbReference type="InterPro" id="IPR000644">
    <property type="entry name" value="CBS_dom"/>
</dbReference>
<feature type="transmembrane region" description="Helical" evidence="10">
    <location>
        <begin position="125"/>
        <end position="148"/>
    </location>
</feature>
<evidence type="ECO:0000259" key="11">
    <source>
        <dbReference type="PROSITE" id="PS51371"/>
    </source>
</evidence>
<evidence type="ECO:0000256" key="6">
    <source>
        <dbReference type="ARBA" id="ARBA00023122"/>
    </source>
</evidence>
<dbReference type="InterPro" id="IPR044751">
    <property type="entry name" value="Ion_transp-like_CBS"/>
</dbReference>
<evidence type="ECO:0000313" key="15">
    <source>
        <dbReference type="Proteomes" id="UP000180175"/>
    </source>
</evidence>
<evidence type="ECO:0000313" key="13">
    <source>
        <dbReference type="EMBL" id="OIJ08758.1"/>
    </source>
</evidence>
<evidence type="ECO:0000256" key="10">
    <source>
        <dbReference type="SAM" id="Phobius"/>
    </source>
</evidence>
<dbReference type="EMBL" id="CP063356">
    <property type="protein sequence ID" value="QOY37963.1"/>
    <property type="molecule type" value="Genomic_DNA"/>
</dbReference>
<dbReference type="CDD" id="cd04590">
    <property type="entry name" value="CBS_pair_CorC_HlyC_assoc"/>
    <property type="match status" value="1"/>
</dbReference>
<feature type="domain" description="CNNM transmembrane" evidence="12">
    <location>
        <begin position="1"/>
        <end position="190"/>
    </location>
</feature>
<dbReference type="PANTHER" id="PTHR22777">
    <property type="entry name" value="HEMOLYSIN-RELATED"/>
    <property type="match status" value="1"/>
</dbReference>
<dbReference type="InterPro" id="IPR002550">
    <property type="entry name" value="CNNM"/>
</dbReference>
<dbReference type="Gene3D" id="3.10.580.10">
    <property type="entry name" value="CBS-domain"/>
    <property type="match status" value="1"/>
</dbReference>
<reference evidence="14 15" key="2">
    <citation type="journal article" date="2017" name="Genome Announc.">
        <title>Draft Genome Sequences of Four Alkaliphilic Bacteria Belonging to the Anaerobacillus Genus.</title>
        <authorList>
            <person name="Bassil N.M."/>
            <person name="Lloyd J.R."/>
        </authorList>
    </citation>
    <scope>NUCLEOTIDE SEQUENCE [LARGE SCALE GENOMIC DNA]</scope>
    <source>
        <strain evidence="14 15">NB2006</strain>
    </source>
</reference>
<name>A0A1S2L8D9_9BACI</name>
<keyword evidence="3 9" id="KW-0812">Transmembrane</keyword>
<accession>A0A1S2L8D9</accession>
<feature type="domain" description="CBS" evidence="11">
    <location>
        <begin position="273"/>
        <end position="330"/>
    </location>
</feature>
<gene>
    <name evidence="14" type="ORF">AWH56_010565</name>
    <name evidence="13" type="ORF">AWH56_18740</name>
</gene>
<evidence type="ECO:0000256" key="8">
    <source>
        <dbReference type="PROSITE-ProRule" id="PRU00703"/>
    </source>
</evidence>
<dbReference type="InterPro" id="IPR005170">
    <property type="entry name" value="Transptr-assoc_dom"/>
</dbReference>
<feature type="domain" description="CBS" evidence="11">
    <location>
        <begin position="208"/>
        <end position="267"/>
    </location>
</feature>
<evidence type="ECO:0000256" key="4">
    <source>
        <dbReference type="ARBA" id="ARBA00022737"/>
    </source>
</evidence>
<keyword evidence="7 9" id="KW-0472">Membrane</keyword>
<evidence type="ECO:0000256" key="2">
    <source>
        <dbReference type="ARBA" id="ARBA00006337"/>
    </source>
</evidence>
<keyword evidence="6 8" id="KW-0129">CBS domain</keyword>
<dbReference type="EMBL" id="LQXD01000159">
    <property type="protein sequence ID" value="OIJ08758.1"/>
    <property type="molecule type" value="Genomic_DNA"/>
</dbReference>
<dbReference type="Pfam" id="PF00571">
    <property type="entry name" value="CBS"/>
    <property type="match status" value="2"/>
</dbReference>
<dbReference type="SMART" id="SM01091">
    <property type="entry name" value="CorC_HlyC"/>
    <property type="match status" value="1"/>
</dbReference>
<dbReference type="Pfam" id="PF03471">
    <property type="entry name" value="CorC_HlyC"/>
    <property type="match status" value="1"/>
</dbReference>
<evidence type="ECO:0000313" key="14">
    <source>
        <dbReference type="EMBL" id="QOY37963.1"/>
    </source>
</evidence>
<dbReference type="Proteomes" id="UP000180175">
    <property type="component" value="Chromosome"/>
</dbReference>
<dbReference type="FunFam" id="3.10.580.10:FF:000002">
    <property type="entry name" value="Magnesium/cobalt efflux protein CorC"/>
    <property type="match status" value="1"/>
</dbReference>
<evidence type="ECO:0000256" key="1">
    <source>
        <dbReference type="ARBA" id="ARBA00004141"/>
    </source>
</evidence>
<dbReference type="InterPro" id="IPR036318">
    <property type="entry name" value="FAD-bd_PCMH-like_sf"/>
</dbReference>
<dbReference type="GO" id="GO:0016020">
    <property type="term" value="C:membrane"/>
    <property type="evidence" value="ECO:0007669"/>
    <property type="project" value="UniProtKB-SubCell"/>
</dbReference>
<dbReference type="AlphaFoldDB" id="A0A1S2L8D9"/>
<dbReference type="PANTHER" id="PTHR22777:SF17">
    <property type="entry name" value="UPF0053 PROTEIN SLL0260"/>
    <property type="match status" value="1"/>
</dbReference>
<feature type="transmembrane region" description="Helical" evidence="10">
    <location>
        <begin position="95"/>
        <end position="113"/>
    </location>
</feature>
<dbReference type="GO" id="GO:0050660">
    <property type="term" value="F:flavin adenine dinucleotide binding"/>
    <property type="evidence" value="ECO:0007669"/>
    <property type="project" value="InterPro"/>
</dbReference>
<sequence>MDSIPYDSILLLGVLLLLSGYFSASETAITSANKVRLRNQAESNNVKAKRSLKMTENFDQSISTILIGNNIVNIAMATIATKVATDMFGNNGSTLFITTIVITILVLIFGEILPKSLAKQYAEKYLLTISASLGIVMKIFYPITWLFVQLRVGVSKIIGSNNDEPTVTDEDVKALVEIGEEEGTFLSQEKELLHNAIEFDDIVVKDILTPRPDVVAVSIDATIDQIKDIFIQEKYSRMPVYEGTIDNIVGIISHRDFFERYVQNHDSFELAAIIRKPYFVISSVKISNLLKELQKNKVHLAVVLDEYGGTSGIISIEDILEEIVGEIWDENDENEVLVENISETKIRLNGRTPIETFCEALNISEIETSSNTLSGWVSENLGYLPKKGETMPFGNFQIYIEDVRNRRIQKVIVEIQETNVDQDNFQRVI</sequence>
<dbReference type="SUPFAM" id="SSF54631">
    <property type="entry name" value="CBS-domain pair"/>
    <property type="match status" value="1"/>
</dbReference>
<evidence type="ECO:0000256" key="3">
    <source>
        <dbReference type="ARBA" id="ARBA00022692"/>
    </source>
</evidence>
<organism evidence="13 15">
    <name type="scientific">Anaerobacillus isosaccharinicus</name>
    <dbReference type="NCBI Taxonomy" id="1532552"/>
    <lineage>
        <taxon>Bacteria</taxon>
        <taxon>Bacillati</taxon>
        <taxon>Bacillota</taxon>
        <taxon>Bacilli</taxon>
        <taxon>Bacillales</taxon>
        <taxon>Bacillaceae</taxon>
        <taxon>Anaerobacillus</taxon>
    </lineage>
</organism>
<evidence type="ECO:0000259" key="12">
    <source>
        <dbReference type="PROSITE" id="PS51846"/>
    </source>
</evidence>